<dbReference type="Proteomes" id="UP000234681">
    <property type="component" value="Chromosome 5"/>
</dbReference>
<reference evidence="1 2" key="1">
    <citation type="submission" date="2005-09" db="EMBL/GenBank/DDBJ databases">
        <authorList>
            <person name="Mural R.J."/>
            <person name="Li P.W."/>
            <person name="Adams M.D."/>
            <person name="Amanatides P.G."/>
            <person name="Baden-Tillson H."/>
            <person name="Barnstead M."/>
            <person name="Chin S.H."/>
            <person name="Dew I."/>
            <person name="Evans C.A."/>
            <person name="Ferriera S."/>
            <person name="Flanigan M."/>
            <person name="Fosler C."/>
            <person name="Glodek A."/>
            <person name="Gu Z."/>
            <person name="Holt R.A."/>
            <person name="Jennings D."/>
            <person name="Kraft C.L."/>
            <person name="Lu F."/>
            <person name="Nguyen T."/>
            <person name="Nusskern D.R."/>
            <person name="Pfannkoch C.M."/>
            <person name="Sitter C."/>
            <person name="Sutton G.G."/>
            <person name="Venter J.C."/>
            <person name="Wang Z."/>
            <person name="Woodage T."/>
            <person name="Zheng X.H."/>
            <person name="Zhong F."/>
        </authorList>
    </citation>
    <scope>NUCLEOTIDE SEQUENCE [LARGE SCALE GENOMIC DNA]</scope>
    <source>
        <strain>BN</strain>
        <strain evidence="2">Sprague-Dawley</strain>
    </source>
</reference>
<organism evidence="1 2">
    <name type="scientific">Rattus norvegicus</name>
    <name type="common">Rat</name>
    <dbReference type="NCBI Taxonomy" id="10116"/>
    <lineage>
        <taxon>Eukaryota</taxon>
        <taxon>Metazoa</taxon>
        <taxon>Chordata</taxon>
        <taxon>Craniata</taxon>
        <taxon>Vertebrata</taxon>
        <taxon>Euteleostomi</taxon>
        <taxon>Mammalia</taxon>
        <taxon>Eutheria</taxon>
        <taxon>Euarchontoglires</taxon>
        <taxon>Glires</taxon>
        <taxon>Rodentia</taxon>
        <taxon>Myomorpha</taxon>
        <taxon>Muroidea</taxon>
        <taxon>Muridae</taxon>
        <taxon>Murinae</taxon>
        <taxon>Rattus</taxon>
    </lineage>
</organism>
<protein>
    <submittedName>
        <fullName evidence="1">RCG55178</fullName>
    </submittedName>
</protein>
<gene>
    <name evidence="1" type="ORF">rCG_55178</name>
</gene>
<proteinExistence type="predicted"/>
<evidence type="ECO:0000313" key="1">
    <source>
        <dbReference type="EMBL" id="EDM10510.1"/>
    </source>
</evidence>
<dbReference type="EMBL" id="CH473978">
    <property type="protein sequence ID" value="EDM10510.1"/>
    <property type="molecule type" value="Genomic_DNA"/>
</dbReference>
<accession>A6J7Z7</accession>
<name>A6J7Z7_RAT</name>
<dbReference type="AlphaFoldDB" id="A6J7Z7"/>
<sequence>MKTQEELRLSRGSLPVKSSKSKKLYISWRYPGKGPTAFSALYPSLILAPAGLRLADERGMKAVGLQGHFGWNLFSLHLLALHYEISMTTGTCLSVLHGEGLYFVRRI</sequence>
<evidence type="ECO:0000313" key="2">
    <source>
        <dbReference type="Proteomes" id="UP000234681"/>
    </source>
</evidence>